<dbReference type="SUPFAM" id="SSF47781">
    <property type="entry name" value="RuvA domain 2-like"/>
    <property type="match status" value="1"/>
</dbReference>
<dbReference type="InterPro" id="IPR051675">
    <property type="entry name" value="Endo/Exo/Phosphatase_dom_1"/>
</dbReference>
<evidence type="ECO:0000313" key="3">
    <source>
        <dbReference type="EMBL" id="KEZ77748.1"/>
    </source>
</evidence>
<dbReference type="InterPro" id="IPR004509">
    <property type="entry name" value="Competence_ComEA_HhH"/>
</dbReference>
<dbReference type="InterPro" id="IPR003583">
    <property type="entry name" value="Hlx-hairpin-Hlx_DNA-bd_motif"/>
</dbReference>
<gene>
    <name evidence="3" type="ORF">C41B8_08020</name>
</gene>
<feature type="signal peptide" evidence="1">
    <location>
        <begin position="1"/>
        <end position="16"/>
    </location>
</feature>
<dbReference type="NCBIfam" id="TIGR00426">
    <property type="entry name" value="competence protein ComEA helix-hairpin-helix repeat region"/>
    <property type="match status" value="1"/>
</dbReference>
<evidence type="ECO:0000256" key="1">
    <source>
        <dbReference type="SAM" id="SignalP"/>
    </source>
</evidence>
<protein>
    <submittedName>
        <fullName evidence="3">DNA transport competence protein</fullName>
    </submittedName>
</protein>
<evidence type="ECO:0000313" key="4">
    <source>
        <dbReference type="Proteomes" id="UP000028302"/>
    </source>
</evidence>
<accession>A0A084IM14</accession>
<dbReference type="GO" id="GO:0015628">
    <property type="term" value="P:protein secretion by the type II secretion system"/>
    <property type="evidence" value="ECO:0007669"/>
    <property type="project" value="TreeGrafter"/>
</dbReference>
<dbReference type="EMBL" id="APNK01000009">
    <property type="protein sequence ID" value="KEZ77748.1"/>
    <property type="molecule type" value="Genomic_DNA"/>
</dbReference>
<dbReference type="eggNOG" id="COG1555">
    <property type="taxonomic scope" value="Bacteria"/>
</dbReference>
<dbReference type="SMART" id="SM00278">
    <property type="entry name" value="HhH1"/>
    <property type="match status" value="2"/>
</dbReference>
<reference evidence="3 4" key="1">
    <citation type="submission" date="2013-03" db="EMBL/GenBank/DDBJ databases">
        <title>Salinisphaera hydrothermalis C41B8 Genome Sequencing.</title>
        <authorList>
            <person name="Li C."/>
            <person name="Lai Q."/>
            <person name="Shao Z."/>
        </authorList>
    </citation>
    <scope>NUCLEOTIDE SEQUENCE [LARGE SCALE GENOMIC DNA]</scope>
    <source>
        <strain evidence="3 4">C41B8</strain>
    </source>
</reference>
<dbReference type="STRING" id="1304275.C41B8_08020"/>
<comment type="caution">
    <text evidence="3">The sequence shown here is derived from an EMBL/GenBank/DDBJ whole genome shotgun (WGS) entry which is preliminary data.</text>
</comment>
<dbReference type="PANTHER" id="PTHR21180">
    <property type="entry name" value="ENDONUCLEASE/EXONUCLEASE/PHOSPHATASE FAMILY DOMAIN-CONTAINING PROTEIN 1"/>
    <property type="match status" value="1"/>
</dbReference>
<dbReference type="Proteomes" id="UP000028302">
    <property type="component" value="Unassembled WGS sequence"/>
</dbReference>
<dbReference type="GO" id="GO:0006281">
    <property type="term" value="P:DNA repair"/>
    <property type="evidence" value="ECO:0007669"/>
    <property type="project" value="InterPro"/>
</dbReference>
<dbReference type="GO" id="GO:0015627">
    <property type="term" value="C:type II protein secretion system complex"/>
    <property type="evidence" value="ECO:0007669"/>
    <property type="project" value="TreeGrafter"/>
</dbReference>
<dbReference type="InterPro" id="IPR010994">
    <property type="entry name" value="RuvA_2-like"/>
</dbReference>
<feature type="chain" id="PRO_5001776564" evidence="1">
    <location>
        <begin position="17"/>
        <end position="89"/>
    </location>
</feature>
<keyword evidence="4" id="KW-1185">Reference proteome</keyword>
<proteinExistence type="predicted"/>
<evidence type="ECO:0000259" key="2">
    <source>
        <dbReference type="SMART" id="SM00278"/>
    </source>
</evidence>
<dbReference type="PANTHER" id="PTHR21180:SF32">
    <property type="entry name" value="ENDONUCLEASE_EXONUCLEASE_PHOSPHATASE FAMILY DOMAIN-CONTAINING PROTEIN 1"/>
    <property type="match status" value="1"/>
</dbReference>
<dbReference type="Pfam" id="PF12836">
    <property type="entry name" value="HHH_3"/>
    <property type="match status" value="1"/>
</dbReference>
<feature type="domain" description="Helix-hairpin-helix DNA-binding motif class 1" evidence="2">
    <location>
        <begin position="56"/>
        <end position="75"/>
    </location>
</feature>
<keyword evidence="1" id="KW-0732">Signal</keyword>
<name>A0A084IM14_SALHC</name>
<dbReference type="GO" id="GO:0003677">
    <property type="term" value="F:DNA binding"/>
    <property type="evidence" value="ECO:0007669"/>
    <property type="project" value="InterPro"/>
</dbReference>
<sequence>MAIVAGSVFYAASALAAVNINTASADQLQTLDGIGSVKAQAIVEDRKTNGDYDSLDQLTRVDGIGDKTVDGLRSEATVGDDSGTSDSDS</sequence>
<dbReference type="AlphaFoldDB" id="A0A084IM14"/>
<feature type="domain" description="Helix-hairpin-helix DNA-binding motif class 1" evidence="2">
    <location>
        <begin position="26"/>
        <end position="45"/>
    </location>
</feature>
<organism evidence="3 4">
    <name type="scientific">Salinisphaera hydrothermalis (strain C41B8)</name>
    <dbReference type="NCBI Taxonomy" id="1304275"/>
    <lineage>
        <taxon>Bacteria</taxon>
        <taxon>Pseudomonadati</taxon>
        <taxon>Pseudomonadota</taxon>
        <taxon>Gammaproteobacteria</taxon>
        <taxon>Salinisphaerales</taxon>
        <taxon>Salinisphaeraceae</taxon>
        <taxon>Salinisphaera</taxon>
    </lineage>
</organism>
<dbReference type="Gene3D" id="1.10.150.320">
    <property type="entry name" value="Photosystem II 12 kDa extrinsic protein"/>
    <property type="match status" value="1"/>
</dbReference>